<evidence type="ECO:0000256" key="14">
    <source>
        <dbReference type="ARBA" id="ARBA00023026"/>
    </source>
</evidence>
<evidence type="ECO:0000256" key="12">
    <source>
        <dbReference type="ARBA" id="ARBA00022989"/>
    </source>
</evidence>
<evidence type="ECO:0000259" key="22">
    <source>
        <dbReference type="PROSITE" id="PS50112"/>
    </source>
</evidence>
<dbReference type="GO" id="GO:0000155">
    <property type="term" value="F:phosphorelay sensor kinase activity"/>
    <property type="evidence" value="ECO:0007669"/>
    <property type="project" value="InterPro"/>
</dbReference>
<keyword evidence="9" id="KW-0547">Nucleotide-binding</keyword>
<dbReference type="PROSITE" id="PS50113">
    <property type="entry name" value="PAC"/>
    <property type="match status" value="2"/>
</dbReference>
<dbReference type="GO" id="GO:0006355">
    <property type="term" value="P:regulation of DNA-templated transcription"/>
    <property type="evidence" value="ECO:0007669"/>
    <property type="project" value="InterPro"/>
</dbReference>
<dbReference type="InterPro" id="IPR000014">
    <property type="entry name" value="PAS"/>
</dbReference>
<organism evidence="25 26">
    <name type="scientific">Duganella guangzhouensis</name>
    <dbReference type="NCBI Taxonomy" id="2666084"/>
    <lineage>
        <taxon>Bacteria</taxon>
        <taxon>Pseudomonadati</taxon>
        <taxon>Pseudomonadota</taxon>
        <taxon>Betaproteobacteria</taxon>
        <taxon>Burkholderiales</taxon>
        <taxon>Oxalobacteraceae</taxon>
        <taxon>Telluria group</taxon>
        <taxon>Duganella</taxon>
    </lineage>
</organism>
<evidence type="ECO:0000259" key="21">
    <source>
        <dbReference type="PROSITE" id="PS50110"/>
    </source>
</evidence>
<dbReference type="InterPro" id="IPR005467">
    <property type="entry name" value="His_kinase_dom"/>
</dbReference>
<dbReference type="NCBIfam" id="TIGR00229">
    <property type="entry name" value="sensory_box"/>
    <property type="match status" value="2"/>
</dbReference>
<dbReference type="Gene3D" id="1.10.287.130">
    <property type="match status" value="1"/>
</dbReference>
<dbReference type="PRINTS" id="PR00344">
    <property type="entry name" value="BCTRLSENSOR"/>
</dbReference>
<keyword evidence="6" id="KW-0808">Transferase</keyword>
<evidence type="ECO:0000256" key="16">
    <source>
        <dbReference type="ARBA" id="ARBA00058004"/>
    </source>
</evidence>
<feature type="transmembrane region" description="Helical" evidence="19">
    <location>
        <begin position="20"/>
        <end position="43"/>
    </location>
</feature>
<dbReference type="SUPFAM" id="SSF55785">
    <property type="entry name" value="PYP-like sensor domain (PAS domain)"/>
    <property type="match status" value="2"/>
</dbReference>
<proteinExistence type="predicted"/>
<dbReference type="SUPFAM" id="SSF55874">
    <property type="entry name" value="ATPase domain of HSP90 chaperone/DNA topoisomerase II/histidine kinase"/>
    <property type="match status" value="1"/>
</dbReference>
<dbReference type="InterPro" id="IPR000700">
    <property type="entry name" value="PAS-assoc_C"/>
</dbReference>
<feature type="domain" description="MHYT" evidence="24">
    <location>
        <begin position="19"/>
        <end position="213"/>
    </location>
</feature>
<dbReference type="EMBL" id="WKJK01000011">
    <property type="protein sequence ID" value="MRW92473.1"/>
    <property type="molecule type" value="Genomic_DNA"/>
</dbReference>
<dbReference type="InterPro" id="IPR013767">
    <property type="entry name" value="PAS_fold"/>
</dbReference>
<dbReference type="InterPro" id="IPR036890">
    <property type="entry name" value="HATPase_C_sf"/>
</dbReference>
<evidence type="ECO:0000259" key="24">
    <source>
        <dbReference type="PROSITE" id="PS50924"/>
    </source>
</evidence>
<dbReference type="AlphaFoldDB" id="A0A6I2L3M0"/>
<evidence type="ECO:0000256" key="11">
    <source>
        <dbReference type="ARBA" id="ARBA00022840"/>
    </source>
</evidence>
<feature type="domain" description="PAC" evidence="23">
    <location>
        <begin position="339"/>
        <end position="389"/>
    </location>
</feature>
<dbReference type="Pfam" id="PF00989">
    <property type="entry name" value="PAS"/>
    <property type="match status" value="1"/>
</dbReference>
<comment type="caution">
    <text evidence="25">The sequence shown here is derived from an EMBL/GenBank/DDBJ whole genome shotgun (WGS) entry which is preliminary data.</text>
</comment>
<evidence type="ECO:0000256" key="4">
    <source>
        <dbReference type="ARBA" id="ARBA00022475"/>
    </source>
</evidence>
<evidence type="ECO:0000256" key="7">
    <source>
        <dbReference type="ARBA" id="ARBA00022692"/>
    </source>
</evidence>
<dbReference type="CDD" id="cd17546">
    <property type="entry name" value="REC_hyHK_CKI1_RcsC-like"/>
    <property type="match status" value="1"/>
</dbReference>
<dbReference type="Gene3D" id="3.30.450.20">
    <property type="entry name" value="PAS domain"/>
    <property type="match status" value="2"/>
</dbReference>
<evidence type="ECO:0000259" key="20">
    <source>
        <dbReference type="PROSITE" id="PS50109"/>
    </source>
</evidence>
<evidence type="ECO:0000256" key="3">
    <source>
        <dbReference type="ARBA" id="ARBA00012438"/>
    </source>
</evidence>
<feature type="transmembrane region" description="Helical" evidence="19">
    <location>
        <begin position="119"/>
        <end position="142"/>
    </location>
</feature>
<dbReference type="RefSeq" id="WP_154379897.1">
    <property type="nucleotide sequence ID" value="NZ_WKJK01000011.1"/>
</dbReference>
<evidence type="ECO:0000256" key="17">
    <source>
        <dbReference type="ARBA" id="ARBA00070152"/>
    </source>
</evidence>
<accession>A0A6I2L3M0</accession>
<feature type="transmembrane region" description="Helical" evidence="19">
    <location>
        <begin position="226"/>
        <end position="247"/>
    </location>
</feature>
<keyword evidence="4" id="KW-1003">Cell membrane</keyword>
<dbReference type="InterPro" id="IPR003594">
    <property type="entry name" value="HATPase_dom"/>
</dbReference>
<evidence type="ECO:0000256" key="2">
    <source>
        <dbReference type="ARBA" id="ARBA00004651"/>
    </source>
</evidence>
<evidence type="ECO:0000259" key="23">
    <source>
        <dbReference type="PROSITE" id="PS50113"/>
    </source>
</evidence>
<dbReference type="PROSITE" id="PS50110">
    <property type="entry name" value="RESPONSE_REGULATORY"/>
    <property type="match status" value="1"/>
</dbReference>
<evidence type="ECO:0000256" key="15">
    <source>
        <dbReference type="ARBA" id="ARBA00023136"/>
    </source>
</evidence>
<keyword evidence="26" id="KW-1185">Reference proteome</keyword>
<dbReference type="Pfam" id="PF00512">
    <property type="entry name" value="HisKA"/>
    <property type="match status" value="1"/>
</dbReference>
<dbReference type="PROSITE" id="PS50924">
    <property type="entry name" value="MHYT"/>
    <property type="match status" value="1"/>
</dbReference>
<dbReference type="SUPFAM" id="SSF47384">
    <property type="entry name" value="Homodimeric domain of signal transducing histidine kinase"/>
    <property type="match status" value="1"/>
</dbReference>
<dbReference type="Pfam" id="PF08447">
    <property type="entry name" value="PAS_3"/>
    <property type="match status" value="1"/>
</dbReference>
<dbReference type="Proteomes" id="UP000433309">
    <property type="component" value="Unassembled WGS sequence"/>
</dbReference>
<sequence length="1135" mass="123071">MMELFSQPQDLGLLNYGTYSPSLVILSILVAVFSSWMGLQVAAQARLARTRGLRAAMLTTGSLALGCGVWAMHFIGMLAFDLCTDVDYDHSITLLSVLPSLAASWVALFIISMRHVSRISLISGGVLVGAGIGAMHYTGMAAMRMALDLRYDPFMFGLSIVVAVVLATLALWIRFGLRSLRLPRTLMGLTSAAVMGCAIAGMHYTGMAAARFIGKLPPDVSPEQNYTFVALAIALISVAVTVFAMAANGMLRYRQMYQQQTESQAWMRALLTTTVDGVITIDREGVIHDFNASAERIFGWPHDEIVGRNIRLLMADVERSEQDGLLQFLDSDSAALPGKGSEVLAVRRDGSVVPIRRALGHARRAERDLFVLFITDITERRAIMQALRDSEQQFRSLIGNIPGISLRSSNVFDAPPAFVSDGIELLAGYPASDFVGPDRKRTLGSLICEDDQQRLMEVISRAFAEQSTYQVEWCLLHADGSRRFVWEHGAVTQDETNPEVRWIDAVIFDISERREMEQQMRQAKDTAEQAAAARASFVANMSHEIRTPMNAILGFTDVLLDTPLNNEQRRHLDTVRKEGRSLLRLLNEILDTAKLDKGAMELEPDDYSLLGLIDELASTFGSNARSKGLVIDIGYDAALPAWLHGDELRMRQILGNLLDNAIKFTAAGKVSLKAGLQQGQLHIAVQDTGIGIAPERINAIFDPFTQADASMTRRFGGTGLGTTISRQLVSLMGGKIWAESTPGQGTTFHVLLPLEAARNGKQQSSERSDYPLPPLQVLAADDVPQNLELLSLLLAKRGHTLALAHDGAQALQMSAERRYDVLLMDMQMPGMDGLAATRAIRAREQQDGTPPLPIVAMTASVLAAHREAAANAGMDGFASKPVDWHTLSHEIARVLKLAPLASAPAPSEAARQRVLNQKAGLQRWADQEDAYHQALHRFVADYSTTAATLAKLLGIDSDTRPAGTQLTELRLAEAQAWCHKARGVAANVGLEQLAATLAQIEKLCGSPQRDGEQTSPTLQTELAQAQRTLAAQLDAALSAIHALAPPRGKWLEAPTPAPAFDLAVARQKSAALLPFLQRGALNDAALTALTAALTGAPPELAQQLSAVQDALNDFDFPQAQAALQALQASLSTENP</sequence>
<keyword evidence="11" id="KW-0067">ATP-binding</keyword>
<keyword evidence="14" id="KW-0843">Virulence</keyword>
<evidence type="ECO:0000256" key="19">
    <source>
        <dbReference type="PROSITE-ProRule" id="PRU00244"/>
    </source>
</evidence>
<gene>
    <name evidence="25" type="ORF">GJ699_20960</name>
</gene>
<dbReference type="InterPro" id="IPR001789">
    <property type="entry name" value="Sig_transdc_resp-reg_receiver"/>
</dbReference>
<name>A0A6I2L3M0_9BURK</name>
<keyword evidence="8" id="KW-0732">Signal</keyword>
<evidence type="ECO:0000256" key="6">
    <source>
        <dbReference type="ARBA" id="ARBA00022679"/>
    </source>
</evidence>
<dbReference type="InterPro" id="IPR003661">
    <property type="entry name" value="HisK_dim/P_dom"/>
</dbReference>
<evidence type="ECO:0000256" key="9">
    <source>
        <dbReference type="ARBA" id="ARBA00022741"/>
    </source>
</evidence>
<dbReference type="InterPro" id="IPR005330">
    <property type="entry name" value="MHYT_dom"/>
</dbReference>
<evidence type="ECO:0000256" key="1">
    <source>
        <dbReference type="ARBA" id="ARBA00000085"/>
    </source>
</evidence>
<feature type="domain" description="PAC" evidence="23">
    <location>
        <begin position="469"/>
        <end position="522"/>
    </location>
</feature>
<dbReference type="SMART" id="SM00387">
    <property type="entry name" value="HATPase_c"/>
    <property type="match status" value="1"/>
</dbReference>
<dbReference type="GO" id="GO:0005886">
    <property type="term" value="C:plasma membrane"/>
    <property type="evidence" value="ECO:0007669"/>
    <property type="project" value="UniProtKB-SubCell"/>
</dbReference>
<protein>
    <recommendedName>
        <fullName evidence="17">Virulence sensor protein BvgS</fullName>
        <ecNumber evidence="3">2.7.13.3</ecNumber>
    </recommendedName>
</protein>
<feature type="domain" description="Histidine kinase" evidence="20">
    <location>
        <begin position="540"/>
        <end position="756"/>
    </location>
</feature>
<dbReference type="Pfam" id="PF00072">
    <property type="entry name" value="Response_reg"/>
    <property type="match status" value="1"/>
</dbReference>
<evidence type="ECO:0000256" key="8">
    <source>
        <dbReference type="ARBA" id="ARBA00022729"/>
    </source>
</evidence>
<keyword evidence="12 19" id="KW-1133">Transmembrane helix</keyword>
<dbReference type="SMART" id="SM00448">
    <property type="entry name" value="REC"/>
    <property type="match status" value="1"/>
</dbReference>
<comment type="function">
    <text evidence="16">Member of the two-component regulatory system BvgS/BvgA. Phosphorylates BvgA via a four-step phosphorelay in response to environmental signals.</text>
</comment>
<reference evidence="25 26" key="1">
    <citation type="submission" date="2019-11" db="EMBL/GenBank/DDBJ databases">
        <title>Novel species isolated from a subtropical stream in China.</title>
        <authorList>
            <person name="Lu H."/>
        </authorList>
    </citation>
    <scope>NUCLEOTIDE SEQUENCE [LARGE SCALE GENOMIC DNA]</scope>
    <source>
        <strain evidence="25 26">FT80W</strain>
    </source>
</reference>
<feature type="domain" description="PAS" evidence="22">
    <location>
        <begin position="418"/>
        <end position="466"/>
    </location>
</feature>
<keyword evidence="13" id="KW-0902">Two-component regulatory system</keyword>
<keyword evidence="15 19" id="KW-0472">Membrane</keyword>
<evidence type="ECO:0000313" key="25">
    <source>
        <dbReference type="EMBL" id="MRW92473.1"/>
    </source>
</evidence>
<dbReference type="Gene3D" id="3.40.50.2300">
    <property type="match status" value="1"/>
</dbReference>
<dbReference type="CDD" id="cd16922">
    <property type="entry name" value="HATPase_EvgS-ArcB-TorS-like"/>
    <property type="match status" value="1"/>
</dbReference>
<dbReference type="InterPro" id="IPR013655">
    <property type="entry name" value="PAS_fold_3"/>
</dbReference>
<feature type="domain" description="Response regulatory" evidence="21">
    <location>
        <begin position="776"/>
        <end position="895"/>
    </location>
</feature>
<keyword evidence="5 18" id="KW-0597">Phosphoprotein</keyword>
<dbReference type="Pfam" id="PF03707">
    <property type="entry name" value="MHYT"/>
    <property type="match status" value="3"/>
</dbReference>
<keyword evidence="10" id="KW-0418">Kinase</keyword>
<dbReference type="InterPro" id="IPR004358">
    <property type="entry name" value="Sig_transdc_His_kin-like_C"/>
</dbReference>
<dbReference type="PROSITE" id="PS50112">
    <property type="entry name" value="PAS"/>
    <property type="match status" value="2"/>
</dbReference>
<feature type="transmembrane region" description="Helical" evidence="19">
    <location>
        <begin position="92"/>
        <end position="112"/>
    </location>
</feature>
<dbReference type="SUPFAM" id="SSF47226">
    <property type="entry name" value="Histidine-containing phosphotransfer domain, HPT domain"/>
    <property type="match status" value="1"/>
</dbReference>
<comment type="catalytic activity">
    <reaction evidence="1">
        <text>ATP + protein L-histidine = ADP + protein N-phospho-L-histidine.</text>
        <dbReference type="EC" id="2.7.13.3"/>
    </reaction>
</comment>
<dbReference type="Gene3D" id="3.30.565.10">
    <property type="entry name" value="Histidine kinase-like ATPase, C-terminal domain"/>
    <property type="match status" value="1"/>
</dbReference>
<dbReference type="FunFam" id="1.10.287.130:FF:000004">
    <property type="entry name" value="Ethylene receptor 1"/>
    <property type="match status" value="1"/>
</dbReference>
<dbReference type="InterPro" id="IPR036097">
    <property type="entry name" value="HisK_dim/P_sf"/>
</dbReference>
<dbReference type="FunFam" id="3.30.565.10:FF:000010">
    <property type="entry name" value="Sensor histidine kinase RcsC"/>
    <property type="match status" value="1"/>
</dbReference>
<feature type="domain" description="PAS" evidence="22">
    <location>
        <begin position="263"/>
        <end position="332"/>
    </location>
</feature>
<dbReference type="PANTHER" id="PTHR45339">
    <property type="entry name" value="HYBRID SIGNAL TRANSDUCTION HISTIDINE KINASE J"/>
    <property type="match status" value="1"/>
</dbReference>
<dbReference type="InterPro" id="IPR011006">
    <property type="entry name" value="CheY-like_superfamily"/>
</dbReference>
<evidence type="ECO:0000256" key="5">
    <source>
        <dbReference type="ARBA" id="ARBA00022553"/>
    </source>
</evidence>
<evidence type="ECO:0000256" key="13">
    <source>
        <dbReference type="ARBA" id="ARBA00023012"/>
    </source>
</evidence>
<feature type="modified residue" description="4-aspartylphosphate" evidence="18">
    <location>
        <position position="825"/>
    </location>
</feature>
<dbReference type="CDD" id="cd00130">
    <property type="entry name" value="PAS"/>
    <property type="match status" value="2"/>
</dbReference>
<dbReference type="InterPro" id="IPR036641">
    <property type="entry name" value="HPT_dom_sf"/>
</dbReference>
<evidence type="ECO:0000256" key="18">
    <source>
        <dbReference type="PROSITE-ProRule" id="PRU00169"/>
    </source>
</evidence>
<dbReference type="GO" id="GO:0005524">
    <property type="term" value="F:ATP binding"/>
    <property type="evidence" value="ECO:0007669"/>
    <property type="project" value="UniProtKB-KW"/>
</dbReference>
<dbReference type="Pfam" id="PF02518">
    <property type="entry name" value="HATPase_c"/>
    <property type="match status" value="1"/>
</dbReference>
<dbReference type="InterPro" id="IPR035965">
    <property type="entry name" value="PAS-like_dom_sf"/>
</dbReference>
<dbReference type="Gene3D" id="1.20.120.160">
    <property type="entry name" value="HPT domain"/>
    <property type="match status" value="1"/>
</dbReference>
<keyword evidence="7 19" id="KW-0812">Transmembrane</keyword>
<evidence type="ECO:0000313" key="26">
    <source>
        <dbReference type="Proteomes" id="UP000433309"/>
    </source>
</evidence>
<dbReference type="SMART" id="SM00388">
    <property type="entry name" value="HisKA"/>
    <property type="match status" value="1"/>
</dbReference>
<dbReference type="SUPFAM" id="SSF52172">
    <property type="entry name" value="CheY-like"/>
    <property type="match status" value="1"/>
</dbReference>
<feature type="transmembrane region" description="Helical" evidence="19">
    <location>
        <begin position="185"/>
        <end position="206"/>
    </location>
</feature>
<feature type="transmembrane region" description="Helical" evidence="19">
    <location>
        <begin position="55"/>
        <end position="80"/>
    </location>
</feature>
<evidence type="ECO:0000256" key="10">
    <source>
        <dbReference type="ARBA" id="ARBA00022777"/>
    </source>
</evidence>
<feature type="transmembrane region" description="Helical" evidence="19">
    <location>
        <begin position="154"/>
        <end position="173"/>
    </location>
</feature>
<dbReference type="PROSITE" id="PS50109">
    <property type="entry name" value="HIS_KIN"/>
    <property type="match status" value="1"/>
</dbReference>
<dbReference type="CDD" id="cd00082">
    <property type="entry name" value="HisKA"/>
    <property type="match status" value="1"/>
</dbReference>
<comment type="subcellular location">
    <subcellularLocation>
        <location evidence="2">Cell membrane</location>
        <topology evidence="2">Multi-pass membrane protein</topology>
    </subcellularLocation>
</comment>
<dbReference type="EC" id="2.7.13.3" evidence="3"/>
<dbReference type="SMART" id="SM00091">
    <property type="entry name" value="PAS"/>
    <property type="match status" value="2"/>
</dbReference>
<dbReference type="PANTHER" id="PTHR45339:SF1">
    <property type="entry name" value="HYBRID SIGNAL TRANSDUCTION HISTIDINE KINASE J"/>
    <property type="match status" value="1"/>
</dbReference>